<proteinExistence type="predicted"/>
<dbReference type="EMBL" id="RCMK01000929">
    <property type="protein sequence ID" value="KAG2907455.1"/>
    <property type="molecule type" value="Genomic_DNA"/>
</dbReference>
<organism evidence="2 3">
    <name type="scientific">Phytophthora cactorum</name>
    <dbReference type="NCBI Taxonomy" id="29920"/>
    <lineage>
        <taxon>Eukaryota</taxon>
        <taxon>Sar</taxon>
        <taxon>Stramenopiles</taxon>
        <taxon>Oomycota</taxon>
        <taxon>Peronosporomycetes</taxon>
        <taxon>Peronosporales</taxon>
        <taxon>Peronosporaceae</taxon>
        <taxon>Phytophthora</taxon>
    </lineage>
</organism>
<reference evidence="2" key="1">
    <citation type="submission" date="2018-05" db="EMBL/GenBank/DDBJ databases">
        <title>Effector identification in a new, highly contiguous assembly of the strawberry crown rot pathogen Phytophthora cactorum.</title>
        <authorList>
            <person name="Armitage A.D."/>
            <person name="Nellist C.F."/>
            <person name="Bates H."/>
            <person name="Vickerstaff R.J."/>
            <person name="Harrison R.J."/>
        </authorList>
    </citation>
    <scope>NUCLEOTIDE SEQUENCE</scope>
    <source>
        <strain evidence="1">4040</strain>
        <strain evidence="2">P421</strain>
    </source>
</reference>
<evidence type="ECO:0000313" key="3">
    <source>
        <dbReference type="Proteomes" id="UP000760860"/>
    </source>
</evidence>
<comment type="caution">
    <text evidence="2">The sequence shown here is derived from an EMBL/GenBank/DDBJ whole genome shotgun (WGS) entry which is preliminary data.</text>
</comment>
<protein>
    <submittedName>
        <fullName evidence="2">Uncharacterized protein</fullName>
    </submittedName>
</protein>
<name>A0A8T1HS98_9STRA</name>
<dbReference type="Proteomes" id="UP000760860">
    <property type="component" value="Unassembled WGS sequence"/>
</dbReference>
<gene>
    <name evidence="1" type="ORF">PC117_g20219</name>
    <name evidence="2" type="ORF">PC129_g14354</name>
</gene>
<dbReference type="EMBL" id="RCMV01000613">
    <property type="protein sequence ID" value="KAG3214746.1"/>
    <property type="molecule type" value="Genomic_DNA"/>
</dbReference>
<sequence length="67" mass="7285">MCAAALIIWDEEHSARLDATGIEYLASLSSYPEASLAVLRQLSAASGWHRPPGRFGIDDRRQLGSLS</sequence>
<accession>A0A8T1HS98</accession>
<dbReference type="AlphaFoldDB" id="A0A8T1HS98"/>
<evidence type="ECO:0000313" key="1">
    <source>
        <dbReference type="EMBL" id="KAG2907455.1"/>
    </source>
</evidence>
<dbReference type="Proteomes" id="UP000736787">
    <property type="component" value="Unassembled WGS sequence"/>
</dbReference>
<evidence type="ECO:0000313" key="2">
    <source>
        <dbReference type="EMBL" id="KAG3214746.1"/>
    </source>
</evidence>